<feature type="chain" id="PRO_5036805335" evidence="1">
    <location>
        <begin position="24"/>
        <end position="258"/>
    </location>
</feature>
<protein>
    <submittedName>
        <fullName evidence="2">Uncharacterized protein</fullName>
    </submittedName>
</protein>
<evidence type="ECO:0000313" key="2">
    <source>
        <dbReference type="EMBL" id="MBE6421268.1"/>
    </source>
</evidence>
<gene>
    <name evidence="2" type="ORF">E7027_03955</name>
</gene>
<sequence length="258" mass="29977">MKKLLSFILMALFMWTAAFPAYANMNSLYGKKSRQFANAIERAVASVRMELGSILSSASLDIPEEIFPQLLLFFSEEHPQDSIIDNFGEIYKQTVVEDLVVQSKIHGYYFRVTEGDTYYYYYVQIVIDREGKFTLLPVEFLNEEKIADGLPSDELFQHIIRLKSSLSLILCAGSDVSLPKNALKAFAKKLPLGSLLEIYSATVLKERKSWNKYRERTLEVKVKYRLRNGLIEEEFFNLIKPLQNNYTKDYYYETEFVL</sequence>
<comment type="caution">
    <text evidence="2">The sequence shown here is derived from an EMBL/GenBank/DDBJ whole genome shotgun (WGS) entry which is preliminary data.</text>
</comment>
<evidence type="ECO:0000256" key="1">
    <source>
        <dbReference type="SAM" id="SignalP"/>
    </source>
</evidence>
<reference evidence="2" key="1">
    <citation type="submission" date="2019-04" db="EMBL/GenBank/DDBJ databases">
        <title>Evolution of Biomass-Degrading Anaerobic Consortia Revealed by Metagenomics.</title>
        <authorList>
            <person name="Peng X."/>
        </authorList>
    </citation>
    <scope>NUCLEOTIDE SEQUENCE</scope>
    <source>
        <strain evidence="2">SIG66</strain>
    </source>
</reference>
<keyword evidence="1" id="KW-0732">Signal</keyword>
<organism evidence="2 3">
    <name type="scientific">Candidatus Avelusimicrobium gallicola</name>
    <dbReference type="NCBI Taxonomy" id="2562704"/>
    <lineage>
        <taxon>Bacteria</taxon>
        <taxon>Pseudomonadati</taxon>
        <taxon>Elusimicrobiota</taxon>
        <taxon>Elusimicrobia</taxon>
        <taxon>Elusimicrobiales</taxon>
        <taxon>Elusimicrobiaceae</taxon>
        <taxon>Candidatus Avelusimicrobium</taxon>
    </lineage>
</organism>
<dbReference type="AlphaFoldDB" id="A0A928DNX1"/>
<proteinExistence type="predicted"/>
<accession>A0A928DNX1</accession>
<dbReference type="Proteomes" id="UP000725649">
    <property type="component" value="Unassembled WGS sequence"/>
</dbReference>
<name>A0A928DNX1_9BACT</name>
<dbReference type="EMBL" id="SUVG01000004">
    <property type="protein sequence ID" value="MBE6421268.1"/>
    <property type="molecule type" value="Genomic_DNA"/>
</dbReference>
<evidence type="ECO:0000313" key="3">
    <source>
        <dbReference type="Proteomes" id="UP000725649"/>
    </source>
</evidence>
<feature type="signal peptide" evidence="1">
    <location>
        <begin position="1"/>
        <end position="23"/>
    </location>
</feature>